<reference evidence="3" key="1">
    <citation type="submission" date="2013-06" db="EMBL/GenBank/DDBJ databases">
        <authorList>
            <person name="Zhao Q."/>
        </authorList>
    </citation>
    <scope>NUCLEOTIDE SEQUENCE</scope>
    <source>
        <strain evidence="3">cv. W1943</strain>
    </source>
</reference>
<proteinExistence type="predicted"/>
<dbReference type="EnsemblPlants" id="ORUFI07G10290.1">
    <property type="protein sequence ID" value="ORUFI07G10290.1"/>
    <property type="gene ID" value="ORUFI07G10290"/>
</dbReference>
<dbReference type="HOGENOM" id="CLU_2376563_0_0_1"/>
<dbReference type="Gramene" id="ORUFI07G10290.1">
    <property type="protein sequence ID" value="ORUFI07G10290.1"/>
    <property type="gene ID" value="ORUFI07G10290"/>
</dbReference>
<name>A0A0E0Q6N3_ORYRU</name>
<organism evidence="2 3">
    <name type="scientific">Oryza rufipogon</name>
    <name type="common">Brownbeard rice</name>
    <name type="synonym">Asian wild rice</name>
    <dbReference type="NCBI Taxonomy" id="4529"/>
    <lineage>
        <taxon>Eukaryota</taxon>
        <taxon>Viridiplantae</taxon>
        <taxon>Streptophyta</taxon>
        <taxon>Embryophyta</taxon>
        <taxon>Tracheophyta</taxon>
        <taxon>Spermatophyta</taxon>
        <taxon>Magnoliopsida</taxon>
        <taxon>Liliopsida</taxon>
        <taxon>Poales</taxon>
        <taxon>Poaceae</taxon>
        <taxon>BOP clade</taxon>
        <taxon>Oryzoideae</taxon>
        <taxon>Oryzeae</taxon>
        <taxon>Oryzinae</taxon>
        <taxon>Oryza</taxon>
    </lineage>
</organism>
<feature type="region of interest" description="Disordered" evidence="1">
    <location>
        <begin position="38"/>
        <end position="59"/>
    </location>
</feature>
<evidence type="ECO:0000313" key="2">
    <source>
        <dbReference type="EnsemblPlants" id="ORUFI07G10290.1"/>
    </source>
</evidence>
<evidence type="ECO:0000313" key="3">
    <source>
        <dbReference type="Proteomes" id="UP000008022"/>
    </source>
</evidence>
<dbReference type="AlphaFoldDB" id="A0A0E0Q6N3"/>
<protein>
    <submittedName>
        <fullName evidence="2">Uncharacterized protein</fullName>
    </submittedName>
</protein>
<accession>A0A0E0Q6N3</accession>
<evidence type="ECO:0000256" key="1">
    <source>
        <dbReference type="SAM" id="MobiDB-lite"/>
    </source>
</evidence>
<keyword evidence="3" id="KW-1185">Reference proteome</keyword>
<dbReference type="Proteomes" id="UP000008022">
    <property type="component" value="Unassembled WGS sequence"/>
</dbReference>
<reference evidence="2" key="2">
    <citation type="submission" date="2015-06" db="UniProtKB">
        <authorList>
            <consortium name="EnsemblPlants"/>
        </authorList>
    </citation>
    <scope>IDENTIFICATION</scope>
</reference>
<sequence length="95" mass="10399">MTKGRCGGRYPSWRCDGDGMVMAQLRVSWRESGKAVRGAAWHGAGPGARKGRRGTWERRGTRVRRGCKYGAAWREGKDADLRHGSGLGPDRTALA</sequence>